<evidence type="ECO:0000256" key="3">
    <source>
        <dbReference type="ARBA" id="ARBA00023004"/>
    </source>
</evidence>
<evidence type="ECO:0000256" key="2">
    <source>
        <dbReference type="ARBA" id="ARBA00022723"/>
    </source>
</evidence>
<dbReference type="Pfam" id="PF05721">
    <property type="entry name" value="PhyH"/>
    <property type="match status" value="1"/>
</dbReference>
<name>A0A8X6J484_TRICU</name>
<dbReference type="SUPFAM" id="SSF51197">
    <property type="entry name" value="Clavaminate synthase-like"/>
    <property type="match status" value="1"/>
</dbReference>
<organism evidence="5 6">
    <name type="scientific">Trichonephila clavata</name>
    <name type="common">Joro spider</name>
    <name type="synonym">Nephila clavata</name>
    <dbReference type="NCBI Taxonomy" id="2740835"/>
    <lineage>
        <taxon>Eukaryota</taxon>
        <taxon>Metazoa</taxon>
        <taxon>Ecdysozoa</taxon>
        <taxon>Arthropoda</taxon>
        <taxon>Chelicerata</taxon>
        <taxon>Arachnida</taxon>
        <taxon>Araneae</taxon>
        <taxon>Araneomorphae</taxon>
        <taxon>Entelegynae</taxon>
        <taxon>Araneoidea</taxon>
        <taxon>Nephilidae</taxon>
        <taxon>Trichonephila</taxon>
    </lineage>
</organism>
<evidence type="ECO:0000313" key="6">
    <source>
        <dbReference type="Proteomes" id="UP000887116"/>
    </source>
</evidence>
<dbReference type="OrthoDB" id="6407779at2759"/>
<keyword evidence="5" id="KW-0223">Dioxygenase</keyword>
<keyword evidence="2" id="KW-0479">Metal-binding</keyword>
<reference evidence="5" key="1">
    <citation type="submission" date="2020-07" db="EMBL/GenBank/DDBJ databases">
        <title>Multicomponent nature underlies the extraordinary mechanical properties of spider dragline silk.</title>
        <authorList>
            <person name="Kono N."/>
            <person name="Nakamura H."/>
            <person name="Mori M."/>
            <person name="Yoshida Y."/>
            <person name="Ohtoshi R."/>
            <person name="Malay A.D."/>
            <person name="Moran D.A.P."/>
            <person name="Tomita M."/>
            <person name="Numata K."/>
            <person name="Arakawa K."/>
        </authorList>
    </citation>
    <scope>NUCLEOTIDE SEQUENCE</scope>
</reference>
<dbReference type="PANTHER" id="PTHR20883">
    <property type="entry name" value="PHYTANOYL-COA DIOXYGENASE DOMAIN CONTAINING 1"/>
    <property type="match status" value="1"/>
</dbReference>
<sequence length="197" mass="22860">MDKKEALNKVGYGTHWWHPTFKKFTFSQKIKDLMKKLHYKDPVVVQSMIIFKKPKIGEIVNPHQDSTFLYTDPPTCIGLWFPLEDATIENGCLWYVPGSHKGDVVHRRFIRNPEKDPLLLMTGKQPEYTDDEYLPVPAKIGDCVLIHGSVMHKSGPNNSQSSRTIYTYHMVEKDTVWSPQNWLQPTEKLPFPSLYDN</sequence>
<dbReference type="AlphaFoldDB" id="A0A8X6J484"/>
<dbReference type="Gene3D" id="2.60.120.620">
    <property type="entry name" value="q2cbj1_9rhob like domain"/>
    <property type="match status" value="1"/>
</dbReference>
<comment type="caution">
    <text evidence="5">The sequence shown here is derived from an EMBL/GenBank/DDBJ whole genome shotgun (WGS) entry which is preliminary data.</text>
</comment>
<keyword evidence="3" id="KW-0408">Iron</keyword>
<evidence type="ECO:0000313" key="5">
    <source>
        <dbReference type="EMBL" id="GFR09323.1"/>
    </source>
</evidence>
<keyword evidence="6" id="KW-1185">Reference proteome</keyword>
<dbReference type="GO" id="GO:0046872">
    <property type="term" value="F:metal ion binding"/>
    <property type="evidence" value="ECO:0007669"/>
    <property type="project" value="UniProtKB-KW"/>
</dbReference>
<comment type="cofactor">
    <cofactor evidence="1">
        <name>Fe cation</name>
        <dbReference type="ChEBI" id="CHEBI:24875"/>
    </cofactor>
</comment>
<dbReference type="PANTHER" id="PTHR20883:SF15">
    <property type="entry name" value="PHYTANOYL-COA DIOXYGENASE DOMAIN-CONTAINING PROTEIN 1"/>
    <property type="match status" value="1"/>
</dbReference>
<dbReference type="InterPro" id="IPR008775">
    <property type="entry name" value="Phytyl_CoA_dOase-like"/>
</dbReference>
<dbReference type="EMBL" id="BMAO01036251">
    <property type="protein sequence ID" value="GFR09323.1"/>
    <property type="molecule type" value="Genomic_DNA"/>
</dbReference>
<keyword evidence="5" id="KW-0560">Oxidoreductase</keyword>
<accession>A0A8X6J484</accession>
<comment type="similarity">
    <text evidence="4">Belongs to the PhyH family. PHYHD1 subfamily.</text>
</comment>
<evidence type="ECO:0000256" key="4">
    <source>
        <dbReference type="ARBA" id="ARBA00038356"/>
    </source>
</evidence>
<gene>
    <name evidence="5" type="primary">phyhd1</name>
    <name evidence="5" type="ORF">TNCT_459281</name>
</gene>
<evidence type="ECO:0000256" key="1">
    <source>
        <dbReference type="ARBA" id="ARBA00001962"/>
    </source>
</evidence>
<proteinExistence type="inferred from homology"/>
<dbReference type="Proteomes" id="UP000887116">
    <property type="component" value="Unassembled WGS sequence"/>
</dbReference>
<dbReference type="GO" id="GO:0051213">
    <property type="term" value="F:dioxygenase activity"/>
    <property type="evidence" value="ECO:0007669"/>
    <property type="project" value="UniProtKB-KW"/>
</dbReference>
<protein>
    <submittedName>
        <fullName evidence="5">Phytanoyl-CoA dioxygenase domain-containing protein 1</fullName>
    </submittedName>
</protein>